<keyword evidence="6" id="KW-1185">Reference proteome</keyword>
<dbReference type="InterPro" id="IPR001173">
    <property type="entry name" value="Glyco_trans_2-like"/>
</dbReference>
<dbReference type="EMBL" id="VTPY01000001">
    <property type="protein sequence ID" value="KAA0014611.1"/>
    <property type="molecule type" value="Genomic_DNA"/>
</dbReference>
<organism evidence="5 6">
    <name type="scientific">Billgrantia pellis</name>
    <dbReference type="NCBI Taxonomy" id="2606936"/>
    <lineage>
        <taxon>Bacteria</taxon>
        <taxon>Pseudomonadati</taxon>
        <taxon>Pseudomonadota</taxon>
        <taxon>Gammaproteobacteria</taxon>
        <taxon>Oceanospirillales</taxon>
        <taxon>Halomonadaceae</taxon>
        <taxon>Billgrantia</taxon>
    </lineage>
</organism>
<dbReference type="GO" id="GO:0016757">
    <property type="term" value="F:glycosyltransferase activity"/>
    <property type="evidence" value="ECO:0007669"/>
    <property type="project" value="UniProtKB-KW"/>
</dbReference>
<comment type="similarity">
    <text evidence="1">Belongs to the glycosyltransferase 2 family.</text>
</comment>
<dbReference type="AlphaFoldDB" id="A0A7V7G3J1"/>
<sequence>MQLEYKLIPFTVLLSIYEKEKKINFNSAMESIWDYQSLKPNQIVLVKDGPLPADLELLIEEWEKKIGKDTFDLVSLSENVGLGAALNQGINICRNELIARMDTDDISLPHRFERQIAFMHEHPCVDVLSGAIEEWDENFEEKIFTKRLPIKHEEIVKYSSLRSPINHPAVVFKKSAVIKAGGYPEIYPEDYALWIEMLHKGCIFSNIPEVILRMRTGVSFYARRGRKFLSGELYVLRLQLEYGMISKLKYVSLATSRSMLRLSPSLVRRLLYKTFRKV</sequence>
<gene>
    <name evidence="5" type="ORF">F0A17_02915</name>
</gene>
<keyword evidence="2" id="KW-0328">Glycosyltransferase</keyword>
<evidence type="ECO:0000256" key="2">
    <source>
        <dbReference type="ARBA" id="ARBA00022676"/>
    </source>
</evidence>
<proteinExistence type="inferred from homology"/>
<dbReference type="Gene3D" id="3.90.550.10">
    <property type="entry name" value="Spore Coat Polysaccharide Biosynthesis Protein SpsA, Chain A"/>
    <property type="match status" value="1"/>
</dbReference>
<evidence type="ECO:0000256" key="3">
    <source>
        <dbReference type="ARBA" id="ARBA00022679"/>
    </source>
</evidence>
<comment type="caution">
    <text evidence="5">The sequence shown here is derived from an EMBL/GenBank/DDBJ whole genome shotgun (WGS) entry which is preliminary data.</text>
</comment>
<protein>
    <submittedName>
        <fullName evidence="5">Glycosyltransferase</fullName>
    </submittedName>
</protein>
<dbReference type="PANTHER" id="PTHR43685:SF5">
    <property type="entry name" value="GLYCOSYLTRANSFERASE EPSE-RELATED"/>
    <property type="match status" value="1"/>
</dbReference>
<accession>A0A7V7G3J1</accession>
<dbReference type="Pfam" id="PF00535">
    <property type="entry name" value="Glycos_transf_2"/>
    <property type="match status" value="1"/>
</dbReference>
<name>A0A7V7G3J1_9GAMM</name>
<dbReference type="RefSeq" id="WP_149326821.1">
    <property type="nucleotide sequence ID" value="NZ_VTPY01000001.1"/>
</dbReference>
<feature type="domain" description="Glycosyltransferase 2-like" evidence="4">
    <location>
        <begin position="35"/>
        <end position="160"/>
    </location>
</feature>
<dbReference type="Proteomes" id="UP000486760">
    <property type="component" value="Unassembled WGS sequence"/>
</dbReference>
<evidence type="ECO:0000259" key="4">
    <source>
        <dbReference type="Pfam" id="PF00535"/>
    </source>
</evidence>
<dbReference type="SUPFAM" id="SSF53448">
    <property type="entry name" value="Nucleotide-diphospho-sugar transferases"/>
    <property type="match status" value="1"/>
</dbReference>
<evidence type="ECO:0000256" key="1">
    <source>
        <dbReference type="ARBA" id="ARBA00006739"/>
    </source>
</evidence>
<keyword evidence="3 5" id="KW-0808">Transferase</keyword>
<evidence type="ECO:0000313" key="6">
    <source>
        <dbReference type="Proteomes" id="UP000486760"/>
    </source>
</evidence>
<dbReference type="PANTHER" id="PTHR43685">
    <property type="entry name" value="GLYCOSYLTRANSFERASE"/>
    <property type="match status" value="1"/>
</dbReference>
<reference evidence="5 6" key="1">
    <citation type="submission" date="2019-08" db="EMBL/GenBank/DDBJ databases">
        <title>Bioinformatics analysis of the strain L3 and L5.</title>
        <authorList>
            <person name="Li X."/>
        </authorList>
    </citation>
    <scope>NUCLEOTIDE SEQUENCE [LARGE SCALE GENOMIC DNA]</scope>
    <source>
        <strain evidence="5 6">L5</strain>
    </source>
</reference>
<evidence type="ECO:0000313" key="5">
    <source>
        <dbReference type="EMBL" id="KAA0014611.1"/>
    </source>
</evidence>
<dbReference type="InterPro" id="IPR050834">
    <property type="entry name" value="Glycosyltransf_2"/>
</dbReference>
<dbReference type="InterPro" id="IPR029044">
    <property type="entry name" value="Nucleotide-diphossugar_trans"/>
</dbReference>